<keyword evidence="5" id="KW-1185">Reference proteome</keyword>
<evidence type="ECO:0000313" key="5">
    <source>
        <dbReference type="Proteomes" id="UP000186922"/>
    </source>
</evidence>
<name>A0A1D1UKG1_RAMVA</name>
<dbReference type="InterPro" id="IPR031424">
    <property type="entry name" value="QVR-like"/>
</dbReference>
<comment type="caution">
    <text evidence="4">The sequence shown here is derived from an EMBL/GenBank/DDBJ whole genome shotgun (WGS) entry which is preliminary data.</text>
</comment>
<proteinExistence type="predicted"/>
<dbReference type="AlphaFoldDB" id="A0A1D1UKG1"/>
<gene>
    <name evidence="4" type="primary">RvY_01513-1</name>
    <name evidence="4" type="synonym">RvY_01513.1</name>
    <name evidence="4" type="ORF">RvY_01513</name>
</gene>
<dbReference type="GO" id="GO:0032222">
    <property type="term" value="P:regulation of synaptic transmission, cholinergic"/>
    <property type="evidence" value="ECO:0007669"/>
    <property type="project" value="InterPro"/>
</dbReference>
<protein>
    <recommendedName>
        <fullName evidence="6">Protein quiver</fullName>
    </recommendedName>
</protein>
<dbReference type="CDD" id="cd00117">
    <property type="entry name" value="TFP"/>
    <property type="match status" value="1"/>
</dbReference>
<feature type="signal peptide" evidence="3">
    <location>
        <begin position="1"/>
        <end position="29"/>
    </location>
</feature>
<evidence type="ECO:0000256" key="3">
    <source>
        <dbReference type="SAM" id="SignalP"/>
    </source>
</evidence>
<reference evidence="4 5" key="1">
    <citation type="journal article" date="2016" name="Nat. Commun.">
        <title>Extremotolerant tardigrade genome and improved radiotolerance of human cultured cells by tardigrade-unique protein.</title>
        <authorList>
            <person name="Hashimoto T."/>
            <person name="Horikawa D.D."/>
            <person name="Saito Y."/>
            <person name="Kuwahara H."/>
            <person name="Kozuka-Hata H."/>
            <person name="Shin-I T."/>
            <person name="Minakuchi Y."/>
            <person name="Ohishi K."/>
            <person name="Motoyama A."/>
            <person name="Aizu T."/>
            <person name="Enomoto A."/>
            <person name="Kondo K."/>
            <person name="Tanaka S."/>
            <person name="Hara Y."/>
            <person name="Koshikawa S."/>
            <person name="Sagara H."/>
            <person name="Miura T."/>
            <person name="Yokobori S."/>
            <person name="Miyagawa K."/>
            <person name="Suzuki Y."/>
            <person name="Kubo T."/>
            <person name="Oyama M."/>
            <person name="Kohara Y."/>
            <person name="Fujiyama A."/>
            <person name="Arakawa K."/>
            <person name="Katayama T."/>
            <person name="Toyoda A."/>
            <person name="Kunieda T."/>
        </authorList>
    </citation>
    <scope>NUCLEOTIDE SEQUENCE [LARGE SCALE GENOMIC DNA]</scope>
    <source>
        <strain evidence="4 5">YOKOZUNA-1</strain>
    </source>
</reference>
<organism evidence="4 5">
    <name type="scientific">Ramazzottius varieornatus</name>
    <name type="common">Water bear</name>
    <name type="synonym">Tardigrade</name>
    <dbReference type="NCBI Taxonomy" id="947166"/>
    <lineage>
        <taxon>Eukaryota</taxon>
        <taxon>Metazoa</taxon>
        <taxon>Ecdysozoa</taxon>
        <taxon>Tardigrada</taxon>
        <taxon>Eutardigrada</taxon>
        <taxon>Parachela</taxon>
        <taxon>Hypsibioidea</taxon>
        <taxon>Ramazzottiidae</taxon>
        <taxon>Ramazzottius</taxon>
    </lineage>
</organism>
<sequence length="186" mass="20611">MTRNTPTEFLRYLRFWAVLCLLLIPNISGQLQCYVCDDIVSKDCLLNSTSPSLAPFLKPCDAGYGRCVTEDIANVWELNLAATEPAVLRRCDQGPAVDSYICTMGPNAAGKTSNVCACSSDSCNGIVEFKARRAWEWKFIEFDRVNKAKLAKLLAELNSSSKLTFAVPPSFHLLSYAVLRIFSVRA</sequence>
<dbReference type="Proteomes" id="UP000186922">
    <property type="component" value="Unassembled WGS sequence"/>
</dbReference>
<evidence type="ECO:0000313" key="4">
    <source>
        <dbReference type="EMBL" id="GAU88895.1"/>
    </source>
</evidence>
<evidence type="ECO:0008006" key="6">
    <source>
        <dbReference type="Google" id="ProtNLM"/>
    </source>
</evidence>
<accession>A0A1D1UKG1</accession>
<evidence type="ECO:0000256" key="1">
    <source>
        <dbReference type="ARBA" id="ARBA00022729"/>
    </source>
</evidence>
<dbReference type="InterPro" id="IPR045860">
    <property type="entry name" value="Snake_toxin-like_sf"/>
</dbReference>
<dbReference type="EMBL" id="BDGG01000001">
    <property type="protein sequence ID" value="GAU88895.1"/>
    <property type="molecule type" value="Genomic_DNA"/>
</dbReference>
<feature type="chain" id="PRO_5008897317" description="Protein quiver" evidence="3">
    <location>
        <begin position="30"/>
        <end position="186"/>
    </location>
</feature>
<dbReference type="SUPFAM" id="SSF57302">
    <property type="entry name" value="Snake toxin-like"/>
    <property type="match status" value="1"/>
</dbReference>
<keyword evidence="2" id="KW-0325">Glycoprotein</keyword>
<dbReference type="Pfam" id="PF17064">
    <property type="entry name" value="QVR"/>
    <property type="match status" value="1"/>
</dbReference>
<keyword evidence="1 3" id="KW-0732">Signal</keyword>
<dbReference type="GO" id="GO:0030431">
    <property type="term" value="P:sleep"/>
    <property type="evidence" value="ECO:0007669"/>
    <property type="project" value="InterPro"/>
</dbReference>
<evidence type="ECO:0000256" key="2">
    <source>
        <dbReference type="ARBA" id="ARBA00023180"/>
    </source>
</evidence>